<organism evidence="2 3">
    <name type="scientific">Agromyces badenianii</name>
    <dbReference type="NCBI Taxonomy" id="2080742"/>
    <lineage>
        <taxon>Bacteria</taxon>
        <taxon>Bacillati</taxon>
        <taxon>Actinomycetota</taxon>
        <taxon>Actinomycetes</taxon>
        <taxon>Micrococcales</taxon>
        <taxon>Microbacteriaceae</taxon>
        <taxon>Agromyces</taxon>
    </lineage>
</organism>
<protein>
    <submittedName>
        <fullName evidence="2">Uncharacterized protein</fullName>
    </submittedName>
</protein>
<dbReference type="AlphaFoldDB" id="A0A2S0WUH0"/>
<sequence length="91" mass="9902">MARMHPIAGLGTMETSRRPIAAREGNETMDLAHAFAAAGLAARRTERRHRTTEAEIRAAHARVTARRAALVATPAPRDYAERGRHAAPRPA</sequence>
<dbReference type="KEGG" id="agm:DCE93_04080"/>
<dbReference type="Proteomes" id="UP000244729">
    <property type="component" value="Chromosome"/>
</dbReference>
<feature type="region of interest" description="Disordered" evidence="1">
    <location>
        <begin position="67"/>
        <end position="91"/>
    </location>
</feature>
<evidence type="ECO:0000313" key="2">
    <source>
        <dbReference type="EMBL" id="AWB94940.1"/>
    </source>
</evidence>
<proteinExistence type="predicted"/>
<feature type="compositionally biased region" description="Low complexity" evidence="1">
    <location>
        <begin position="67"/>
        <end position="77"/>
    </location>
</feature>
<name>A0A2S0WUH0_9MICO</name>
<evidence type="ECO:0000313" key="3">
    <source>
        <dbReference type="Proteomes" id="UP000244729"/>
    </source>
</evidence>
<accession>A0A2S0WUH0</accession>
<dbReference type="EMBL" id="CP028913">
    <property type="protein sequence ID" value="AWB94940.1"/>
    <property type="molecule type" value="Genomic_DNA"/>
</dbReference>
<gene>
    <name evidence="2" type="ORF">DCE93_04080</name>
</gene>
<keyword evidence="3" id="KW-1185">Reference proteome</keyword>
<reference evidence="2 3" key="1">
    <citation type="submission" date="2018-04" db="EMBL/GenBank/DDBJ databases">
        <authorList>
            <person name="Li J."/>
        </authorList>
    </citation>
    <scope>NUCLEOTIDE SEQUENCE [LARGE SCALE GENOMIC DNA]</scope>
    <source>
        <strain evidence="3">30A</strain>
    </source>
</reference>
<evidence type="ECO:0000256" key="1">
    <source>
        <dbReference type="SAM" id="MobiDB-lite"/>
    </source>
</evidence>